<dbReference type="GO" id="GO:0001216">
    <property type="term" value="F:DNA-binding transcription activator activity"/>
    <property type="evidence" value="ECO:0007669"/>
    <property type="project" value="InterPro"/>
</dbReference>
<dbReference type="PIRSF" id="PIRSF000774">
    <property type="entry name" value="RpoN"/>
    <property type="match status" value="1"/>
</dbReference>
<keyword evidence="6" id="KW-0731">Sigma factor</keyword>
<dbReference type="Pfam" id="PF00309">
    <property type="entry name" value="Sigma54_AID"/>
    <property type="match status" value="1"/>
</dbReference>
<evidence type="ECO:0000256" key="3">
    <source>
        <dbReference type="ARBA" id="ARBA00022679"/>
    </source>
</evidence>
<dbReference type="InterPro" id="IPR007046">
    <property type="entry name" value="RNA_pol_sigma_54_core-bd"/>
</dbReference>
<protein>
    <submittedName>
        <fullName evidence="11">RNA polymerase factor sigma-54</fullName>
    </submittedName>
</protein>
<keyword evidence="2" id="KW-0240">DNA-directed RNA polymerase</keyword>
<dbReference type="PANTHER" id="PTHR32248:SF4">
    <property type="entry name" value="RNA POLYMERASE SIGMA-54 FACTOR"/>
    <property type="match status" value="1"/>
</dbReference>
<evidence type="ECO:0000256" key="7">
    <source>
        <dbReference type="ARBA" id="ARBA00023125"/>
    </source>
</evidence>
<dbReference type="GO" id="GO:0016987">
    <property type="term" value="F:sigma factor activity"/>
    <property type="evidence" value="ECO:0007669"/>
    <property type="project" value="UniProtKB-KW"/>
</dbReference>
<dbReference type="PRINTS" id="PR00045">
    <property type="entry name" value="SIGMA54FCT"/>
</dbReference>
<accession>A0AAT9LA97</accession>
<evidence type="ECO:0000259" key="9">
    <source>
        <dbReference type="Pfam" id="PF04552"/>
    </source>
</evidence>
<dbReference type="InterPro" id="IPR007634">
    <property type="entry name" value="RNA_pol_sigma_54_DNA-bd"/>
</dbReference>
<feature type="domain" description="RNA polymerase sigma factor 54 DNA-binding" evidence="9">
    <location>
        <begin position="299"/>
        <end position="456"/>
    </location>
</feature>
<keyword evidence="4" id="KW-0548">Nucleotidyltransferase</keyword>
<keyword evidence="3" id="KW-0808">Transferase</keyword>
<comment type="similarity">
    <text evidence="1">Belongs to the sigma-54 factor family.</text>
</comment>
<dbReference type="InterPro" id="IPR038709">
    <property type="entry name" value="RpoN_core-bd_sf"/>
</dbReference>
<dbReference type="PROSITE" id="PS50044">
    <property type="entry name" value="SIGMA54_3"/>
    <property type="match status" value="1"/>
</dbReference>
<dbReference type="NCBIfam" id="TIGR02395">
    <property type="entry name" value="rpoN_sigma"/>
    <property type="match status" value="1"/>
</dbReference>
<feature type="domain" description="RNA polymerase sigma factor 54 core-binding" evidence="10">
    <location>
        <begin position="100"/>
        <end position="286"/>
    </location>
</feature>
<dbReference type="InterPro" id="IPR000394">
    <property type="entry name" value="RNA_pol_sigma_54"/>
</dbReference>
<reference evidence="11" key="2">
    <citation type="journal article" date="2023" name="Biology">
        <title>Prokaryotic Life Associated with Coal-Fire Gas Vents Revealed by Metagenomics.</title>
        <authorList>
            <person name="Kadnikov V.V."/>
            <person name="Mardanov A.V."/>
            <person name="Beletsky A.V."/>
            <person name="Karnachuk O.V."/>
            <person name="Ravin N.V."/>
        </authorList>
    </citation>
    <scope>NUCLEOTIDE SEQUENCE</scope>
    <source>
        <strain evidence="11">Bu02</strain>
    </source>
</reference>
<evidence type="ECO:0000256" key="4">
    <source>
        <dbReference type="ARBA" id="ARBA00022695"/>
    </source>
</evidence>
<keyword evidence="7" id="KW-0238">DNA-binding</keyword>
<sequence>MKPGYGLELVQTQKLILTPELRQAIMVLQMNALELRDFIREETEKNPLLEVSDEREEDVSSEELEPANEEDWIAYFCDSSDLGLGQGLGQTAKHEIPPSYETLTEKEVTLREHLLSQLGLLHLGKEEYELGEFIVGNLDDNGYLRCSVAEIAIATGKSKKVVESMLKVIQSLDPPGVGARDLRECLALQAAQRGFGYLARHIIDAHLDDLAKGRYSKIAQEEKVSLKEVLSARDLILSLDPKPGSRFSSGGISYVVPDILVKKIDGEFVVILNDNALPTIRWNSFYRKLLIRGEKDAKAYLLEQFKKAQALFRSIEQRRLTISRVMESIVRRQRQFFDKGPCYLEPMSLKDIAEELGIHESTVSRAISNKYVDTPFGVFPCKMFFSPKIRSEHSNVSQYSVKRLIEEMVKNEDPRDPLSDQDIADRLSGLGVHVARRTVVKYRSQLGIPPSNRRKKL</sequence>
<dbReference type="GO" id="GO:0003677">
    <property type="term" value="F:DNA binding"/>
    <property type="evidence" value="ECO:0007669"/>
    <property type="project" value="UniProtKB-KW"/>
</dbReference>
<gene>
    <name evidence="11" type="primary">rpoN</name>
    <name evidence="11" type="ORF">IMF26_08015</name>
</gene>
<evidence type="ECO:0000256" key="1">
    <source>
        <dbReference type="ARBA" id="ARBA00008798"/>
    </source>
</evidence>
<dbReference type="GO" id="GO:0000428">
    <property type="term" value="C:DNA-directed RNA polymerase complex"/>
    <property type="evidence" value="ECO:0007669"/>
    <property type="project" value="UniProtKB-KW"/>
</dbReference>
<dbReference type="PROSITE" id="PS00717">
    <property type="entry name" value="SIGMA54_1"/>
    <property type="match status" value="1"/>
</dbReference>
<name>A0AAT9LA97_9FIRM</name>
<dbReference type="Gene3D" id="1.10.10.1330">
    <property type="entry name" value="RNA polymerase sigma-54 factor, core-binding domain"/>
    <property type="match status" value="1"/>
</dbReference>
<dbReference type="EMBL" id="CP062796">
    <property type="protein sequence ID" value="QUL98006.1"/>
    <property type="molecule type" value="Genomic_DNA"/>
</dbReference>
<dbReference type="GO" id="GO:0006352">
    <property type="term" value="P:DNA-templated transcription initiation"/>
    <property type="evidence" value="ECO:0007669"/>
    <property type="project" value="InterPro"/>
</dbReference>
<evidence type="ECO:0000256" key="6">
    <source>
        <dbReference type="ARBA" id="ARBA00023082"/>
    </source>
</evidence>
<dbReference type="KEGG" id="fcz:IMF26_08015"/>
<evidence type="ECO:0000259" key="10">
    <source>
        <dbReference type="Pfam" id="PF04963"/>
    </source>
</evidence>
<keyword evidence="8" id="KW-0804">Transcription</keyword>
<evidence type="ECO:0000313" key="11">
    <source>
        <dbReference type="EMBL" id="QUL98006.1"/>
    </source>
</evidence>
<dbReference type="GO" id="GO:0016779">
    <property type="term" value="F:nucleotidyltransferase activity"/>
    <property type="evidence" value="ECO:0007669"/>
    <property type="project" value="UniProtKB-KW"/>
</dbReference>
<dbReference type="AlphaFoldDB" id="A0AAT9LA97"/>
<dbReference type="Pfam" id="PF04963">
    <property type="entry name" value="Sigma54_CBD"/>
    <property type="match status" value="1"/>
</dbReference>
<dbReference type="Pfam" id="PF04552">
    <property type="entry name" value="Sigma54_DBD"/>
    <property type="match status" value="1"/>
</dbReference>
<evidence type="ECO:0000256" key="2">
    <source>
        <dbReference type="ARBA" id="ARBA00022478"/>
    </source>
</evidence>
<dbReference type="Gene3D" id="1.10.10.60">
    <property type="entry name" value="Homeodomain-like"/>
    <property type="match status" value="1"/>
</dbReference>
<proteinExistence type="inferred from homology"/>
<dbReference type="PANTHER" id="PTHR32248">
    <property type="entry name" value="RNA POLYMERASE SIGMA-54 FACTOR"/>
    <property type="match status" value="1"/>
</dbReference>
<reference evidence="11" key="1">
    <citation type="submission" date="2020-10" db="EMBL/GenBank/DDBJ databases">
        <authorList>
            <person name="Kadnikov V."/>
            <person name="Beletsky A.V."/>
            <person name="Mardanov A.V."/>
            <person name="Karnachuk O.V."/>
            <person name="Ravin N.V."/>
        </authorList>
    </citation>
    <scope>NUCLEOTIDE SEQUENCE</scope>
    <source>
        <strain evidence="11">Bu02</strain>
    </source>
</reference>
<evidence type="ECO:0000256" key="5">
    <source>
        <dbReference type="ARBA" id="ARBA00023015"/>
    </source>
</evidence>
<keyword evidence="5" id="KW-0805">Transcription regulation</keyword>
<evidence type="ECO:0000256" key="8">
    <source>
        <dbReference type="ARBA" id="ARBA00023163"/>
    </source>
</evidence>
<organism evidence="11">
    <name type="scientific">Candidatus Fermentithermobacillus carboniphilus</name>
    <dbReference type="NCBI Taxonomy" id="3085328"/>
    <lineage>
        <taxon>Bacteria</taxon>
        <taxon>Bacillati</taxon>
        <taxon>Bacillota</taxon>
        <taxon>Candidatus Fermentithermobacillia</taxon>
        <taxon>Candidatus Fermentithermobacillales</taxon>
        <taxon>Candidatus Fermentithermobacillaceae</taxon>
        <taxon>Candidatus Fermentithermobacillus</taxon>
    </lineage>
</organism>